<name>A0A2P5E2Y0_TREOI</name>
<dbReference type="Proteomes" id="UP000237000">
    <property type="component" value="Unassembled WGS sequence"/>
</dbReference>
<dbReference type="EMBL" id="JXTC01000233">
    <property type="protein sequence ID" value="PON79892.1"/>
    <property type="molecule type" value="Genomic_DNA"/>
</dbReference>
<feature type="region of interest" description="Disordered" evidence="1">
    <location>
        <begin position="56"/>
        <end position="96"/>
    </location>
</feature>
<evidence type="ECO:0000313" key="3">
    <source>
        <dbReference type="Proteomes" id="UP000237000"/>
    </source>
</evidence>
<protein>
    <submittedName>
        <fullName evidence="2">Uncharacterized protein</fullName>
    </submittedName>
</protein>
<keyword evidence="3" id="KW-1185">Reference proteome</keyword>
<evidence type="ECO:0000313" key="2">
    <source>
        <dbReference type="EMBL" id="PON79892.1"/>
    </source>
</evidence>
<sequence>MEQSTWTISTGCSTRVTQLAAVSWQSYLPQIPPLSRPRPHVPKLLRKISVRVRFKSQNEEEEEAAAAAAAAARERKRNRKRRFKREKVKEKKKKNN</sequence>
<gene>
    <name evidence="2" type="ORF">TorRG33x02_235110</name>
</gene>
<organism evidence="2 3">
    <name type="scientific">Trema orientale</name>
    <name type="common">Charcoal tree</name>
    <name type="synonym">Celtis orientalis</name>
    <dbReference type="NCBI Taxonomy" id="63057"/>
    <lineage>
        <taxon>Eukaryota</taxon>
        <taxon>Viridiplantae</taxon>
        <taxon>Streptophyta</taxon>
        <taxon>Embryophyta</taxon>
        <taxon>Tracheophyta</taxon>
        <taxon>Spermatophyta</taxon>
        <taxon>Magnoliopsida</taxon>
        <taxon>eudicotyledons</taxon>
        <taxon>Gunneridae</taxon>
        <taxon>Pentapetalae</taxon>
        <taxon>rosids</taxon>
        <taxon>fabids</taxon>
        <taxon>Rosales</taxon>
        <taxon>Cannabaceae</taxon>
        <taxon>Trema</taxon>
    </lineage>
</organism>
<accession>A0A2P5E2Y0</accession>
<proteinExistence type="predicted"/>
<evidence type="ECO:0000256" key="1">
    <source>
        <dbReference type="SAM" id="MobiDB-lite"/>
    </source>
</evidence>
<reference evidence="3" key="1">
    <citation type="submission" date="2016-06" db="EMBL/GenBank/DDBJ databases">
        <title>Parallel loss of symbiosis genes in relatives of nitrogen-fixing non-legume Parasponia.</title>
        <authorList>
            <person name="Van Velzen R."/>
            <person name="Holmer R."/>
            <person name="Bu F."/>
            <person name="Rutten L."/>
            <person name="Van Zeijl A."/>
            <person name="Liu W."/>
            <person name="Santuari L."/>
            <person name="Cao Q."/>
            <person name="Sharma T."/>
            <person name="Shen D."/>
            <person name="Roswanjaya Y."/>
            <person name="Wardhani T."/>
            <person name="Kalhor M.S."/>
            <person name="Jansen J."/>
            <person name="Van den Hoogen J."/>
            <person name="Gungor B."/>
            <person name="Hartog M."/>
            <person name="Hontelez J."/>
            <person name="Verver J."/>
            <person name="Yang W.-C."/>
            <person name="Schijlen E."/>
            <person name="Repin R."/>
            <person name="Schilthuizen M."/>
            <person name="Schranz E."/>
            <person name="Heidstra R."/>
            <person name="Miyata K."/>
            <person name="Fedorova E."/>
            <person name="Kohlen W."/>
            <person name="Bisseling T."/>
            <person name="Smit S."/>
            <person name="Geurts R."/>
        </authorList>
    </citation>
    <scope>NUCLEOTIDE SEQUENCE [LARGE SCALE GENOMIC DNA]</scope>
    <source>
        <strain evidence="3">cv. RG33-2</strain>
    </source>
</reference>
<dbReference type="AlphaFoldDB" id="A0A2P5E2Y0"/>
<feature type="compositionally biased region" description="Basic residues" evidence="1">
    <location>
        <begin position="74"/>
        <end position="96"/>
    </location>
</feature>
<comment type="caution">
    <text evidence="2">The sequence shown here is derived from an EMBL/GenBank/DDBJ whole genome shotgun (WGS) entry which is preliminary data.</text>
</comment>
<dbReference type="InParanoid" id="A0A2P5E2Y0"/>